<dbReference type="InterPro" id="IPR036899">
    <property type="entry name" value="Ribosomal_uL13_sf"/>
</dbReference>
<dbReference type="HAMAP" id="MF_01366">
    <property type="entry name" value="Ribosomal_uL13"/>
    <property type="match status" value="1"/>
</dbReference>
<dbReference type="CDD" id="cd00392">
    <property type="entry name" value="Ribosomal_L13"/>
    <property type="match status" value="1"/>
</dbReference>
<dbReference type="PANTHER" id="PTHR11545">
    <property type="entry name" value="RIBOSOMAL PROTEIN L13"/>
    <property type="match status" value="1"/>
</dbReference>
<dbReference type="Pfam" id="PF00572">
    <property type="entry name" value="Ribosomal_L13"/>
    <property type="match status" value="1"/>
</dbReference>
<dbReference type="InterPro" id="IPR005822">
    <property type="entry name" value="Ribosomal_uL13"/>
</dbReference>
<keyword evidence="2 4" id="KW-0689">Ribosomal protein</keyword>
<name>A0A5J6DUS5_9STRA</name>
<dbReference type="Gene3D" id="3.90.1180.10">
    <property type="entry name" value="Ribosomal protein L13"/>
    <property type="match status" value="1"/>
</dbReference>
<dbReference type="GO" id="GO:0017148">
    <property type="term" value="P:negative regulation of translation"/>
    <property type="evidence" value="ECO:0007669"/>
    <property type="project" value="TreeGrafter"/>
</dbReference>
<dbReference type="GO" id="GO:0005762">
    <property type="term" value="C:mitochondrial large ribosomal subunit"/>
    <property type="evidence" value="ECO:0007669"/>
    <property type="project" value="TreeGrafter"/>
</dbReference>
<dbReference type="PIRSF" id="PIRSF002181">
    <property type="entry name" value="Ribosomal_L13"/>
    <property type="match status" value="1"/>
</dbReference>
<keyword evidence="4" id="KW-0934">Plastid</keyword>
<dbReference type="PANTHER" id="PTHR11545:SF41">
    <property type="entry name" value="50S RIBOSOMAL PROTEIN L13, CHLOROPLASTIC"/>
    <property type="match status" value="1"/>
</dbReference>
<evidence type="ECO:0000256" key="2">
    <source>
        <dbReference type="ARBA" id="ARBA00022980"/>
    </source>
</evidence>
<keyword evidence="3" id="KW-0687">Ribonucleoprotein</keyword>
<proteinExistence type="inferred from homology"/>
<geneLocation type="plastid" evidence="4"/>
<dbReference type="AlphaFoldDB" id="A0A5J6DUS5"/>
<dbReference type="SUPFAM" id="SSF52161">
    <property type="entry name" value="Ribosomal protein L13"/>
    <property type="match status" value="1"/>
</dbReference>
<reference evidence="4" key="1">
    <citation type="journal article" date="2019" name="Am. J. Bot.">
        <title>A single loss of photosynthesis in the diatom order Bacillariales (Bacillariophyta).</title>
        <authorList>
            <person name="Onyshchenko A."/>
            <person name="Ruck E.C."/>
            <person name="Nakov T."/>
            <person name="Alverson A.J."/>
        </authorList>
    </citation>
    <scope>NUCLEOTIDE SEQUENCE</scope>
    <source>
        <strain evidence="4">Nitz4</strain>
    </source>
</reference>
<evidence type="ECO:0000313" key="4">
    <source>
        <dbReference type="EMBL" id="QES95284.1"/>
    </source>
</evidence>
<dbReference type="GO" id="GO:0003729">
    <property type="term" value="F:mRNA binding"/>
    <property type="evidence" value="ECO:0007669"/>
    <property type="project" value="TreeGrafter"/>
</dbReference>
<dbReference type="EMBL" id="MG273660">
    <property type="protein sequence ID" value="QES95284.1"/>
    <property type="molecule type" value="Genomic_DNA"/>
</dbReference>
<dbReference type="GO" id="GO:0006412">
    <property type="term" value="P:translation"/>
    <property type="evidence" value="ECO:0007669"/>
    <property type="project" value="InterPro"/>
</dbReference>
<dbReference type="InterPro" id="IPR005823">
    <property type="entry name" value="Ribosomal_uL13_bac-type"/>
</dbReference>
<protein>
    <submittedName>
        <fullName evidence="4">Ribosomal protein L13</fullName>
    </submittedName>
</protein>
<dbReference type="GO" id="GO:0003735">
    <property type="term" value="F:structural constituent of ribosome"/>
    <property type="evidence" value="ECO:0007669"/>
    <property type="project" value="InterPro"/>
</dbReference>
<gene>
    <name evidence="4" type="primary">rpl13</name>
</gene>
<comment type="similarity">
    <text evidence="1">Belongs to the universal ribosomal protein uL13 family.</text>
</comment>
<sequence length="149" mass="17640">MKFINSTFLPNPNYKNRNWFILDCKYKSLGHISTFVVSLLLGKIKFDYYPSIDNGDYIILINTKYIVLNKIKQYIFVNKPGRPGTSLKRKRYSDKILHLIIKKAIKGMLPTKKKFLLKRLKLENESYHNYSSQNPIYIDSLQFKNKLNI</sequence>
<organism evidence="4">
    <name type="scientific">Nitzschia sp.</name>
    <name type="common">in: diatoms</name>
    <dbReference type="NCBI Taxonomy" id="1884248"/>
    <lineage>
        <taxon>Eukaryota</taxon>
        <taxon>Sar</taxon>
        <taxon>Stramenopiles</taxon>
        <taxon>Ochrophyta</taxon>
        <taxon>Bacillariophyta</taxon>
        <taxon>Bacillariophyceae</taxon>
        <taxon>Bacillariophycidae</taxon>
        <taxon>Bacillariales</taxon>
        <taxon>Bacillariaceae</taxon>
        <taxon>Nitzschia</taxon>
    </lineage>
</organism>
<evidence type="ECO:0000256" key="3">
    <source>
        <dbReference type="ARBA" id="ARBA00023274"/>
    </source>
</evidence>
<evidence type="ECO:0000256" key="1">
    <source>
        <dbReference type="ARBA" id="ARBA00006227"/>
    </source>
</evidence>
<accession>A0A5J6DUS5</accession>